<keyword evidence="3" id="KW-0804">Transcription</keyword>
<dbReference type="InterPro" id="IPR036388">
    <property type="entry name" value="WH-like_DNA-bd_sf"/>
</dbReference>
<dbReference type="PROSITE" id="PS50949">
    <property type="entry name" value="HTH_GNTR"/>
    <property type="match status" value="1"/>
</dbReference>
<dbReference type="SMART" id="SM00345">
    <property type="entry name" value="HTH_GNTR"/>
    <property type="match status" value="1"/>
</dbReference>
<dbReference type="RefSeq" id="WP_005979480.1">
    <property type="nucleotide sequence ID" value="NZ_CABKNW010000004.1"/>
</dbReference>
<proteinExistence type="predicted"/>
<reference evidence="5 6" key="1">
    <citation type="submission" date="2018-06" db="EMBL/GenBank/DDBJ databases">
        <authorList>
            <consortium name="Pathogen Informatics"/>
            <person name="Doyle S."/>
        </authorList>
    </citation>
    <scope>NUCLEOTIDE SEQUENCE [LARGE SCALE GENOMIC DNA]</scope>
    <source>
        <strain evidence="5 6">NCTC12112</strain>
    </source>
</reference>
<evidence type="ECO:0000259" key="4">
    <source>
        <dbReference type="PROSITE" id="PS50949"/>
    </source>
</evidence>
<gene>
    <name evidence="5" type="primary">ydfH_1</name>
    <name evidence="5" type="ORF">NCTC12112_00485</name>
</gene>
<accession>A0AAX2J7J4</accession>
<name>A0AAX2J7J4_9FUSO</name>
<dbReference type="InterPro" id="IPR008920">
    <property type="entry name" value="TF_FadR/GntR_C"/>
</dbReference>
<dbReference type="Gene3D" id="1.10.10.10">
    <property type="entry name" value="Winged helix-like DNA-binding domain superfamily/Winged helix DNA-binding domain"/>
    <property type="match status" value="1"/>
</dbReference>
<dbReference type="SUPFAM" id="SSF46785">
    <property type="entry name" value="Winged helix' DNA-binding domain"/>
    <property type="match status" value="1"/>
</dbReference>
<dbReference type="GO" id="GO:0003677">
    <property type="term" value="F:DNA binding"/>
    <property type="evidence" value="ECO:0007669"/>
    <property type="project" value="UniProtKB-KW"/>
</dbReference>
<dbReference type="Pfam" id="PF07729">
    <property type="entry name" value="FCD"/>
    <property type="match status" value="1"/>
</dbReference>
<evidence type="ECO:0000313" key="6">
    <source>
        <dbReference type="Proteomes" id="UP000249008"/>
    </source>
</evidence>
<dbReference type="GeneID" id="78455076"/>
<dbReference type="Pfam" id="PF00392">
    <property type="entry name" value="GntR"/>
    <property type="match status" value="1"/>
</dbReference>
<dbReference type="KEGG" id="ful:C4N20_09650"/>
<keyword evidence="2" id="KW-0238">DNA-binding</keyword>
<evidence type="ECO:0000256" key="1">
    <source>
        <dbReference type="ARBA" id="ARBA00023015"/>
    </source>
</evidence>
<dbReference type="PANTHER" id="PTHR43537">
    <property type="entry name" value="TRANSCRIPTIONAL REGULATOR, GNTR FAMILY"/>
    <property type="match status" value="1"/>
</dbReference>
<sequence>MLEENFQTASDIAYRIISQKILDGEFSPGMKLSRRKMAEVTGVSVIPVIEALKKLEENYLVESKPQWGSYVIVPTKEKIIENYQLREAIECQSARILSKTMTGEQREELMAIATELDTIPYTDETIFDSRNSHILFHAKLTEFTGNSLLINTLKKINMFWILCKAIGTNAPKATYPRYWHRYLVDTIAKGNPDETEKLMREHVNDSLDLIIANL</sequence>
<dbReference type="InterPro" id="IPR000524">
    <property type="entry name" value="Tscrpt_reg_HTH_GntR"/>
</dbReference>
<feature type="domain" description="HTH gntR-type" evidence="4">
    <location>
        <begin position="7"/>
        <end position="74"/>
    </location>
</feature>
<keyword evidence="1" id="KW-0805">Transcription regulation</keyword>
<dbReference type="Proteomes" id="UP000249008">
    <property type="component" value="Chromosome 1"/>
</dbReference>
<dbReference type="GO" id="GO:0003700">
    <property type="term" value="F:DNA-binding transcription factor activity"/>
    <property type="evidence" value="ECO:0007669"/>
    <property type="project" value="InterPro"/>
</dbReference>
<dbReference type="SUPFAM" id="SSF48008">
    <property type="entry name" value="GntR ligand-binding domain-like"/>
    <property type="match status" value="1"/>
</dbReference>
<dbReference type="InterPro" id="IPR036390">
    <property type="entry name" value="WH_DNA-bd_sf"/>
</dbReference>
<evidence type="ECO:0000256" key="3">
    <source>
        <dbReference type="ARBA" id="ARBA00023163"/>
    </source>
</evidence>
<dbReference type="SMART" id="SM00895">
    <property type="entry name" value="FCD"/>
    <property type="match status" value="1"/>
</dbReference>
<protein>
    <submittedName>
        <fullName evidence="5">Uncharacterized HTH-type transcriptional regulator ydfH</fullName>
    </submittedName>
</protein>
<evidence type="ECO:0000256" key="2">
    <source>
        <dbReference type="ARBA" id="ARBA00023125"/>
    </source>
</evidence>
<dbReference type="Gene3D" id="1.20.120.530">
    <property type="entry name" value="GntR ligand-binding domain-like"/>
    <property type="match status" value="1"/>
</dbReference>
<dbReference type="EMBL" id="LS483487">
    <property type="protein sequence ID" value="SQJ00130.1"/>
    <property type="molecule type" value="Genomic_DNA"/>
</dbReference>
<evidence type="ECO:0000313" key="5">
    <source>
        <dbReference type="EMBL" id="SQJ00130.1"/>
    </source>
</evidence>
<dbReference type="AlphaFoldDB" id="A0AAX2J7J4"/>
<organism evidence="5 6">
    <name type="scientific">Fusobacterium ulcerans</name>
    <dbReference type="NCBI Taxonomy" id="861"/>
    <lineage>
        <taxon>Bacteria</taxon>
        <taxon>Fusobacteriati</taxon>
        <taxon>Fusobacteriota</taxon>
        <taxon>Fusobacteriia</taxon>
        <taxon>Fusobacteriales</taxon>
        <taxon>Fusobacteriaceae</taxon>
        <taxon>Fusobacterium</taxon>
    </lineage>
</organism>
<dbReference type="PANTHER" id="PTHR43537:SF52">
    <property type="entry name" value="FATTY ACID METABOLISM REGULATOR PROTEIN"/>
    <property type="match status" value="1"/>
</dbReference>
<dbReference type="CDD" id="cd07377">
    <property type="entry name" value="WHTH_GntR"/>
    <property type="match status" value="1"/>
</dbReference>
<dbReference type="InterPro" id="IPR011711">
    <property type="entry name" value="GntR_C"/>
</dbReference>